<reference evidence="3 4" key="1">
    <citation type="submission" date="2024-02" db="EMBL/GenBank/DDBJ databases">
        <title>De novo assembly and annotation of 12 fungi associated with fruit tree decline syndrome in Ontario, Canada.</title>
        <authorList>
            <person name="Sulman M."/>
            <person name="Ellouze W."/>
            <person name="Ilyukhin E."/>
        </authorList>
    </citation>
    <scope>NUCLEOTIDE SEQUENCE [LARGE SCALE GENOMIC DNA]</scope>
    <source>
        <strain evidence="3 4">FDS-637</strain>
    </source>
</reference>
<evidence type="ECO:0000256" key="1">
    <source>
        <dbReference type="SAM" id="MobiDB-lite"/>
    </source>
</evidence>
<evidence type="ECO:0000256" key="2">
    <source>
        <dbReference type="SAM" id="Phobius"/>
    </source>
</evidence>
<feature type="transmembrane region" description="Helical" evidence="2">
    <location>
        <begin position="907"/>
        <end position="929"/>
    </location>
</feature>
<feature type="compositionally biased region" description="Basic and acidic residues" evidence="1">
    <location>
        <begin position="1015"/>
        <end position="1031"/>
    </location>
</feature>
<accession>A0ABR3BZ81</accession>
<comment type="caution">
    <text evidence="3">The sequence shown here is derived from an EMBL/GenBank/DDBJ whole genome shotgun (WGS) entry which is preliminary data.</text>
</comment>
<evidence type="ECO:0000313" key="4">
    <source>
        <dbReference type="Proteomes" id="UP001430584"/>
    </source>
</evidence>
<keyword evidence="2" id="KW-0472">Membrane</keyword>
<protein>
    <recommendedName>
        <fullName evidence="5">Mg2+ transporter zinc transport protein</fullName>
    </recommendedName>
</protein>
<feature type="region of interest" description="Disordered" evidence="1">
    <location>
        <begin position="973"/>
        <end position="1031"/>
    </location>
</feature>
<name>A0ABR3BZ81_9PEZI</name>
<evidence type="ECO:0000313" key="3">
    <source>
        <dbReference type="EMBL" id="KAL0253474.1"/>
    </source>
</evidence>
<feature type="transmembrane region" description="Helical" evidence="2">
    <location>
        <begin position="851"/>
        <end position="869"/>
    </location>
</feature>
<dbReference type="GeneID" id="92014538"/>
<feature type="compositionally biased region" description="Basic and acidic residues" evidence="1">
    <location>
        <begin position="973"/>
        <end position="982"/>
    </location>
</feature>
<organism evidence="3 4">
    <name type="scientific">Diplodia seriata</name>
    <dbReference type="NCBI Taxonomy" id="420778"/>
    <lineage>
        <taxon>Eukaryota</taxon>
        <taxon>Fungi</taxon>
        <taxon>Dikarya</taxon>
        <taxon>Ascomycota</taxon>
        <taxon>Pezizomycotina</taxon>
        <taxon>Dothideomycetes</taxon>
        <taxon>Dothideomycetes incertae sedis</taxon>
        <taxon>Botryosphaeriales</taxon>
        <taxon>Botryosphaeriaceae</taxon>
        <taxon>Diplodia</taxon>
    </lineage>
</organism>
<keyword evidence="2" id="KW-0812">Transmembrane</keyword>
<dbReference type="EMBL" id="JAJVCZ030000012">
    <property type="protein sequence ID" value="KAL0253474.1"/>
    <property type="molecule type" value="Genomic_DNA"/>
</dbReference>
<dbReference type="Proteomes" id="UP001430584">
    <property type="component" value="Unassembled WGS sequence"/>
</dbReference>
<evidence type="ECO:0008006" key="5">
    <source>
        <dbReference type="Google" id="ProtNLM"/>
    </source>
</evidence>
<dbReference type="InterPro" id="IPR002523">
    <property type="entry name" value="MgTranspt_CorA/ZnTranspt_ZntB"/>
</dbReference>
<feature type="transmembrane region" description="Helical" evidence="2">
    <location>
        <begin position="881"/>
        <end position="901"/>
    </location>
</feature>
<dbReference type="Gene3D" id="1.20.58.340">
    <property type="entry name" value="Magnesium transport protein CorA, transmembrane region"/>
    <property type="match status" value="1"/>
</dbReference>
<gene>
    <name evidence="3" type="ORF">SLS55_010453</name>
</gene>
<keyword evidence="4" id="KW-1185">Reference proteome</keyword>
<proteinExistence type="predicted"/>
<sequence length="1031" mass="119764">MGKVIERWDWLPPPSLIDTPLQLLKIFLLYRLDLDHHHDAEHRKKIPDWIRAPALRSKIRCWILELNKSNRQGSHAYLKQLSDDLVERHSIEQSDNEDAKFRLADHVMICLALKCAEELDLGHGTAETSEESDGSTEQFEDDHVFEEYKYERVRRKVLKRFTTEDPISKQRMLTTCRTPTQSRFLFHSKDTFLFHAMDTGFFQDGGKPPELRKKRDAKQLAKFWGNTDSRWKNTVDAQVDYDMYQYFEWEKPLWYALVFILGCQRRQVSNLSVEKTLRATANALLAQSFSNGIFSGLLDEEQEPVPFRNERVRDNYWHAIFETPYVLWTYGKDYFNAQSTRGKTGSKDVSTTVPDLPQLPDITAFTEALAAKLTAPSSIARTGKLAMKTVPFDIFGSLVDRNRLVKVSDDWLQKDRAVSNLFSQLDLHGGVRRLASVPRDPRNDERTLSEVLLSAAADRFLRDQHLILLDRTKRGAVIDIPRESFGKANLDQAPENNSEILIHLREPRTFLNAKKRIIWLPFGNDETAMMCFVAVPTAEKTRMLQFFDKHASHEKYLSDRATAALNEWETELHLSFLRRDECESKMKGKLVENVAKRISNVSFVEIYENNGAPDKKTTFLSQETMSFRFMGDYFDRFWTCHFMESRSEESTGTFADRLRLLRTALKDEETHERSWQQRKVLEVLLYHEMLEKIYDRTKEILEWAKREVFQDDAPETAPDPRSPTNPLADAVRSIHLLRKASIETYSGIVDNWRQFQQILQAVEDDLNRNIEVINQWSRREEERGSEKPRWTLNDERKYRAVITRIEVLNQRRVQEIMRLSASIKFFRESLPSQLESIREDISFHGSENINLFTYVTVVFLPLGFSTGIFSMSQAPSHSTLVSMIVLASIAITLTVFALANAKTTGKAVMIPIIKLFRWINNMMLYPVVASKNWGLRLINRVFISSLSWLVFISGLFPAHWEGPIHWARERWSQRKDMHRPEQGRTSTDMTGGDAQKVDVTGWCPRLPWKKQASKGKTDEENGHEMRSRVAS</sequence>
<feature type="transmembrane region" description="Helical" evidence="2">
    <location>
        <begin position="941"/>
        <end position="960"/>
    </location>
</feature>
<dbReference type="RefSeq" id="XP_066628118.1">
    <property type="nucleotide sequence ID" value="XM_066781835.1"/>
</dbReference>
<keyword evidence="2" id="KW-1133">Transmembrane helix</keyword>
<dbReference type="Pfam" id="PF01544">
    <property type="entry name" value="CorA"/>
    <property type="match status" value="1"/>
</dbReference>